<dbReference type="EMBL" id="JBDIZK010000019">
    <property type="protein sequence ID" value="MEN3749895.1"/>
    <property type="molecule type" value="Genomic_DNA"/>
</dbReference>
<reference evidence="3 4" key="1">
    <citation type="submission" date="2024-05" db="EMBL/GenBank/DDBJ databases">
        <title>Sphingomonas sp. HF-S3 16S ribosomal RNA gene Genome sequencing and assembly.</title>
        <authorList>
            <person name="Lee H."/>
        </authorList>
    </citation>
    <scope>NUCLEOTIDE SEQUENCE [LARGE SCALE GENOMIC DNA]</scope>
    <source>
        <strain evidence="3 4">HF-S3</strain>
    </source>
</reference>
<dbReference type="InterPro" id="IPR005545">
    <property type="entry name" value="YCII"/>
</dbReference>
<evidence type="ECO:0000313" key="3">
    <source>
        <dbReference type="EMBL" id="MEN3749895.1"/>
    </source>
</evidence>
<organism evidence="3 4">
    <name type="scientific">Sphingomonas rustica</name>
    <dbReference type="NCBI Taxonomy" id="3103142"/>
    <lineage>
        <taxon>Bacteria</taxon>
        <taxon>Pseudomonadati</taxon>
        <taxon>Pseudomonadota</taxon>
        <taxon>Alphaproteobacteria</taxon>
        <taxon>Sphingomonadales</taxon>
        <taxon>Sphingomonadaceae</taxon>
        <taxon>Sphingomonas</taxon>
    </lineage>
</organism>
<comment type="similarity">
    <text evidence="1">Belongs to the YciI family.</text>
</comment>
<dbReference type="SUPFAM" id="SSF54909">
    <property type="entry name" value="Dimeric alpha+beta barrel"/>
    <property type="match status" value="1"/>
</dbReference>
<evidence type="ECO:0000313" key="4">
    <source>
        <dbReference type="Proteomes" id="UP001427805"/>
    </source>
</evidence>
<keyword evidence="4" id="KW-1185">Reference proteome</keyword>
<proteinExistence type="inferred from homology"/>
<feature type="domain" description="YCII-related" evidence="2">
    <location>
        <begin position="1"/>
        <end position="80"/>
    </location>
</feature>
<dbReference type="InterPro" id="IPR011008">
    <property type="entry name" value="Dimeric_a/b-barrel"/>
</dbReference>
<dbReference type="PANTHER" id="PTHR37828:SF1">
    <property type="entry name" value="YCII-RELATED DOMAIN-CONTAINING PROTEIN"/>
    <property type="match status" value="1"/>
</dbReference>
<protein>
    <submittedName>
        <fullName evidence="3">YciI family protein</fullName>
    </submittedName>
</protein>
<evidence type="ECO:0000259" key="2">
    <source>
        <dbReference type="Pfam" id="PF03795"/>
    </source>
</evidence>
<dbReference type="Gene3D" id="3.30.70.1060">
    <property type="entry name" value="Dimeric alpha+beta barrel"/>
    <property type="match status" value="1"/>
</dbReference>
<dbReference type="RefSeq" id="WP_346248943.1">
    <property type="nucleotide sequence ID" value="NZ_JBDIZK010000019.1"/>
</dbReference>
<gene>
    <name evidence="3" type="ORF">TPR58_22170</name>
</gene>
<dbReference type="Pfam" id="PF03795">
    <property type="entry name" value="YCII"/>
    <property type="match status" value="1"/>
</dbReference>
<dbReference type="PANTHER" id="PTHR37828">
    <property type="entry name" value="GSR2449 PROTEIN"/>
    <property type="match status" value="1"/>
</dbReference>
<comment type="caution">
    <text evidence="3">The sequence shown here is derived from an EMBL/GenBank/DDBJ whole genome shotgun (WGS) entry which is preliminary data.</text>
</comment>
<sequence>MIVAILTYVVPLAEVDAHRAAHIDWLKEQYAAGSMLASGRQTPPQGGVLLLAGPRADAEALLAQDPFAVHGVAHYQVVEFAPTMTAPGLEALAR</sequence>
<accession>A0ABV0BF73</accession>
<dbReference type="Proteomes" id="UP001427805">
    <property type="component" value="Unassembled WGS sequence"/>
</dbReference>
<name>A0ABV0BF73_9SPHN</name>
<evidence type="ECO:0000256" key="1">
    <source>
        <dbReference type="ARBA" id="ARBA00007689"/>
    </source>
</evidence>